<accession>A0AA87ZGF7</accession>
<protein>
    <submittedName>
        <fullName evidence="1">Uncharacterized protein</fullName>
    </submittedName>
</protein>
<dbReference type="Proteomes" id="UP001187192">
    <property type="component" value="Unassembled WGS sequence"/>
</dbReference>
<organism evidence="1 2">
    <name type="scientific">Ficus carica</name>
    <name type="common">Common fig</name>
    <dbReference type="NCBI Taxonomy" id="3494"/>
    <lineage>
        <taxon>Eukaryota</taxon>
        <taxon>Viridiplantae</taxon>
        <taxon>Streptophyta</taxon>
        <taxon>Embryophyta</taxon>
        <taxon>Tracheophyta</taxon>
        <taxon>Spermatophyta</taxon>
        <taxon>Magnoliopsida</taxon>
        <taxon>eudicotyledons</taxon>
        <taxon>Gunneridae</taxon>
        <taxon>Pentapetalae</taxon>
        <taxon>rosids</taxon>
        <taxon>fabids</taxon>
        <taxon>Rosales</taxon>
        <taxon>Moraceae</taxon>
        <taxon>Ficeae</taxon>
        <taxon>Ficus</taxon>
    </lineage>
</organism>
<comment type="caution">
    <text evidence="1">The sequence shown here is derived from an EMBL/GenBank/DDBJ whole genome shotgun (WGS) entry which is preliminary data.</text>
</comment>
<dbReference type="EMBL" id="BTGU01006065">
    <property type="protein sequence ID" value="GMN34087.1"/>
    <property type="molecule type" value="Genomic_DNA"/>
</dbReference>
<gene>
    <name evidence="1" type="ORF">TIFTF001_048313</name>
</gene>
<evidence type="ECO:0000313" key="1">
    <source>
        <dbReference type="EMBL" id="GMN34087.1"/>
    </source>
</evidence>
<proteinExistence type="predicted"/>
<name>A0AA87ZGF7_FICCA</name>
<keyword evidence="2" id="KW-1185">Reference proteome</keyword>
<evidence type="ECO:0000313" key="2">
    <source>
        <dbReference type="Proteomes" id="UP001187192"/>
    </source>
</evidence>
<sequence length="14" mass="1630">ESGNRYPDSQFSNE</sequence>
<feature type="non-terminal residue" evidence="1">
    <location>
        <position position="1"/>
    </location>
</feature>
<reference evidence="1" key="1">
    <citation type="submission" date="2023-07" db="EMBL/GenBank/DDBJ databases">
        <title>draft genome sequence of fig (Ficus carica).</title>
        <authorList>
            <person name="Takahashi T."/>
            <person name="Nishimura K."/>
        </authorList>
    </citation>
    <scope>NUCLEOTIDE SEQUENCE</scope>
</reference>